<evidence type="ECO:0000313" key="1">
    <source>
        <dbReference type="EMBL" id="TDL22640.1"/>
    </source>
</evidence>
<dbReference type="Proteomes" id="UP000294933">
    <property type="component" value="Unassembled WGS sequence"/>
</dbReference>
<proteinExistence type="predicted"/>
<evidence type="ECO:0008006" key="3">
    <source>
        <dbReference type="Google" id="ProtNLM"/>
    </source>
</evidence>
<sequence>KLWFEDGNIILTTKLSVFRVHRGVLLTNSYVFLDKLLTSSSVFVDMLSIPQPENDEDSFLGLPVVEMFDDDKDVIHFLHVLHDREYYRGGLETTFEKISSLLRMSTKYQFAGLRREVISHLAMAYPATLEKYKTATET</sequence>
<feature type="non-terminal residue" evidence="1">
    <location>
        <position position="1"/>
    </location>
</feature>
<dbReference type="STRING" id="50990.A0A4Y7Q726"/>
<reference evidence="1 2" key="1">
    <citation type="submission" date="2018-06" db="EMBL/GenBank/DDBJ databases">
        <title>A transcriptomic atlas of mushroom development highlights an independent origin of complex multicellularity.</title>
        <authorList>
            <consortium name="DOE Joint Genome Institute"/>
            <person name="Krizsan K."/>
            <person name="Almasi E."/>
            <person name="Merenyi Z."/>
            <person name="Sahu N."/>
            <person name="Viragh M."/>
            <person name="Koszo T."/>
            <person name="Mondo S."/>
            <person name="Kiss B."/>
            <person name="Balint B."/>
            <person name="Kues U."/>
            <person name="Barry K."/>
            <person name="Hegedus J.C."/>
            <person name="Henrissat B."/>
            <person name="Johnson J."/>
            <person name="Lipzen A."/>
            <person name="Ohm R."/>
            <person name="Nagy I."/>
            <person name="Pangilinan J."/>
            <person name="Yan J."/>
            <person name="Xiong Y."/>
            <person name="Grigoriev I.V."/>
            <person name="Hibbett D.S."/>
            <person name="Nagy L.G."/>
        </authorList>
    </citation>
    <scope>NUCLEOTIDE SEQUENCE [LARGE SCALE GENOMIC DNA]</scope>
    <source>
        <strain evidence="1 2">SZMC22713</strain>
    </source>
</reference>
<accession>A0A4Y7Q726</accession>
<keyword evidence="2" id="KW-1185">Reference proteome</keyword>
<feature type="non-terminal residue" evidence="1">
    <location>
        <position position="138"/>
    </location>
</feature>
<organism evidence="1 2">
    <name type="scientific">Rickenella mellea</name>
    <dbReference type="NCBI Taxonomy" id="50990"/>
    <lineage>
        <taxon>Eukaryota</taxon>
        <taxon>Fungi</taxon>
        <taxon>Dikarya</taxon>
        <taxon>Basidiomycota</taxon>
        <taxon>Agaricomycotina</taxon>
        <taxon>Agaricomycetes</taxon>
        <taxon>Hymenochaetales</taxon>
        <taxon>Rickenellaceae</taxon>
        <taxon>Rickenella</taxon>
    </lineage>
</organism>
<dbReference type="Gene3D" id="3.30.710.10">
    <property type="entry name" value="Potassium Channel Kv1.1, Chain A"/>
    <property type="match status" value="1"/>
</dbReference>
<dbReference type="EMBL" id="ML170174">
    <property type="protein sequence ID" value="TDL22640.1"/>
    <property type="molecule type" value="Genomic_DNA"/>
</dbReference>
<protein>
    <recommendedName>
        <fullName evidence="3">BTB domain-containing protein</fullName>
    </recommendedName>
</protein>
<dbReference type="InterPro" id="IPR011333">
    <property type="entry name" value="SKP1/BTB/POZ_sf"/>
</dbReference>
<dbReference type="OrthoDB" id="3204157at2759"/>
<name>A0A4Y7Q726_9AGAM</name>
<gene>
    <name evidence="1" type="ORF">BD410DRAFT_707994</name>
</gene>
<dbReference type="AlphaFoldDB" id="A0A4Y7Q726"/>
<evidence type="ECO:0000313" key="2">
    <source>
        <dbReference type="Proteomes" id="UP000294933"/>
    </source>
</evidence>
<dbReference type="VEuPathDB" id="FungiDB:BD410DRAFT_707994"/>